<keyword evidence="7" id="KW-1185">Reference proteome</keyword>
<dbReference type="RefSeq" id="WP_055738545.1">
    <property type="nucleotide sequence ID" value="NZ_JAAIWL010000018.1"/>
</dbReference>
<dbReference type="InterPro" id="IPR036005">
    <property type="entry name" value="Creatinase/aminopeptidase-like"/>
</dbReference>
<keyword evidence="1 3" id="KW-0479">Metal-binding</keyword>
<accession>A0A0Q3TFM2</accession>
<dbReference type="OrthoDB" id="9806388at2"/>
<dbReference type="PROSITE" id="PS00491">
    <property type="entry name" value="PROLINE_PEPTIDASE"/>
    <property type="match status" value="1"/>
</dbReference>
<dbReference type="SUPFAM" id="SSF55920">
    <property type="entry name" value="Creatinase/aminopeptidase"/>
    <property type="match status" value="1"/>
</dbReference>
<dbReference type="InterPro" id="IPR000587">
    <property type="entry name" value="Creatinase_N"/>
</dbReference>
<dbReference type="Pfam" id="PF01321">
    <property type="entry name" value="Creatinase_N"/>
    <property type="match status" value="1"/>
</dbReference>
<reference evidence="6 7" key="1">
    <citation type="submission" date="2015-09" db="EMBL/GenBank/DDBJ databases">
        <title>Genome sequencing project for genomic taxonomy and phylogenomics of Bacillus-like bacteria.</title>
        <authorList>
            <person name="Liu B."/>
            <person name="Wang J."/>
            <person name="Zhu Y."/>
            <person name="Liu G."/>
            <person name="Chen Q."/>
            <person name="Chen Z."/>
            <person name="Lan J."/>
            <person name="Che J."/>
            <person name="Ge C."/>
            <person name="Shi H."/>
            <person name="Pan Z."/>
            <person name="Liu X."/>
        </authorList>
    </citation>
    <scope>NUCLEOTIDE SEQUENCE [LARGE SCALE GENOMIC DNA]</scope>
    <source>
        <strain evidence="6 7">LMG 18435</strain>
    </source>
</reference>
<evidence type="ECO:0000259" key="5">
    <source>
        <dbReference type="Pfam" id="PF01321"/>
    </source>
</evidence>
<dbReference type="Pfam" id="PF00557">
    <property type="entry name" value="Peptidase_M24"/>
    <property type="match status" value="1"/>
</dbReference>
<dbReference type="GO" id="GO:0046872">
    <property type="term" value="F:metal ion binding"/>
    <property type="evidence" value="ECO:0007669"/>
    <property type="project" value="UniProtKB-KW"/>
</dbReference>
<evidence type="ECO:0000259" key="4">
    <source>
        <dbReference type="Pfam" id="PF00557"/>
    </source>
</evidence>
<dbReference type="PATRIC" id="fig|157838.3.peg.984"/>
<evidence type="ECO:0000313" key="6">
    <source>
        <dbReference type="EMBL" id="KQL52838.1"/>
    </source>
</evidence>
<protein>
    <submittedName>
        <fullName evidence="6">X-Pro dipeptidase</fullName>
    </submittedName>
</protein>
<evidence type="ECO:0000256" key="3">
    <source>
        <dbReference type="RuleBase" id="RU000590"/>
    </source>
</evidence>
<gene>
    <name evidence="6" type="ORF">AN964_04430</name>
</gene>
<dbReference type="PANTHER" id="PTHR46112:SF2">
    <property type="entry name" value="XAA-PRO AMINOPEPTIDASE P-RELATED"/>
    <property type="match status" value="1"/>
</dbReference>
<dbReference type="InterPro" id="IPR000994">
    <property type="entry name" value="Pept_M24"/>
</dbReference>
<name>A0A0Q3TFM2_9BACI</name>
<feature type="domain" description="Creatinase N-terminal" evidence="5">
    <location>
        <begin position="6"/>
        <end position="143"/>
    </location>
</feature>
<dbReference type="AlphaFoldDB" id="A0A0Q3TFM2"/>
<dbReference type="InterPro" id="IPR001131">
    <property type="entry name" value="Peptidase_M24B_aminopep-P_CS"/>
</dbReference>
<dbReference type="Proteomes" id="UP000051888">
    <property type="component" value="Unassembled WGS sequence"/>
</dbReference>
<dbReference type="EMBL" id="LJJC01000004">
    <property type="protein sequence ID" value="KQL52838.1"/>
    <property type="molecule type" value="Genomic_DNA"/>
</dbReference>
<evidence type="ECO:0000256" key="1">
    <source>
        <dbReference type="ARBA" id="ARBA00022723"/>
    </source>
</evidence>
<dbReference type="Gene3D" id="3.90.230.10">
    <property type="entry name" value="Creatinase/methionine aminopeptidase superfamily"/>
    <property type="match status" value="1"/>
</dbReference>
<dbReference type="InterPro" id="IPR029149">
    <property type="entry name" value="Creatin/AminoP/Spt16_N"/>
</dbReference>
<organism evidence="6 7">
    <name type="scientific">Heyndrickxia shackletonii</name>
    <dbReference type="NCBI Taxonomy" id="157838"/>
    <lineage>
        <taxon>Bacteria</taxon>
        <taxon>Bacillati</taxon>
        <taxon>Bacillota</taxon>
        <taxon>Bacilli</taxon>
        <taxon>Bacillales</taxon>
        <taxon>Bacillaceae</taxon>
        <taxon>Heyndrickxia</taxon>
    </lineage>
</organism>
<dbReference type="SUPFAM" id="SSF53092">
    <property type="entry name" value="Creatinase/prolidase N-terminal domain"/>
    <property type="match status" value="1"/>
</dbReference>
<keyword evidence="2" id="KW-0378">Hydrolase</keyword>
<dbReference type="InterPro" id="IPR050659">
    <property type="entry name" value="Peptidase_M24B"/>
</dbReference>
<dbReference type="STRING" id="157838.AN964_04430"/>
<dbReference type="Gene3D" id="3.40.350.10">
    <property type="entry name" value="Creatinase/prolidase N-terminal domain"/>
    <property type="match status" value="1"/>
</dbReference>
<evidence type="ECO:0000256" key="2">
    <source>
        <dbReference type="ARBA" id="ARBA00022801"/>
    </source>
</evidence>
<dbReference type="PANTHER" id="PTHR46112">
    <property type="entry name" value="AMINOPEPTIDASE"/>
    <property type="match status" value="1"/>
</dbReference>
<feature type="domain" description="Peptidase M24" evidence="4">
    <location>
        <begin position="150"/>
        <end position="359"/>
    </location>
</feature>
<comment type="similarity">
    <text evidence="3">Belongs to the peptidase M24B family.</text>
</comment>
<comment type="caution">
    <text evidence="6">The sequence shown here is derived from an EMBL/GenBank/DDBJ whole genome shotgun (WGS) entry which is preliminary data.</text>
</comment>
<evidence type="ECO:0000313" key="7">
    <source>
        <dbReference type="Proteomes" id="UP000051888"/>
    </source>
</evidence>
<sequence length="377" mass="42686">MDTSKRIIELKSFMEKNNVKASIIINFENQYYMSGFKAITYSRPVVLVVEMEQTSLIVPALEENHAFSEAQADRLYVYYEHPEKSDKGTSYLDHVKTLLSKYPVGTKIGVEFHSLSIKVAHLLEDLRLELFDIGEKMAIMRYIKDSQEIELIKESGRLVSLALSESLKHTKPGITEMELDQYGNQTLFEETSSKHPDATLEFFAMSPSGIERSVMPHVFSNTRKLESHDIIIHSRQVGLNGYRAECERTFFVGQPTEQQKTAFQAALEAQLTALEVIKAGISAKEVDNAARKVFQEAGLEEYSIHRTGHGIGIGLHEEPSLRFDNDLILQEGMVFTIEPGIYIPGVGGFRHSDTVILTDKGTELITEYPREMRDLIF</sequence>
<dbReference type="GO" id="GO:0016787">
    <property type="term" value="F:hydrolase activity"/>
    <property type="evidence" value="ECO:0007669"/>
    <property type="project" value="UniProtKB-KW"/>
</dbReference>
<proteinExistence type="inferred from homology"/>